<accession>A0A165B0N8</accession>
<keyword evidence="3" id="KW-1185">Reference proteome</keyword>
<sequence length="339" mass="37562">MQDYATIYEQLTKGPLLESMPREAVVLTALAIRALERLADHAVNVSRRISHGVAGGIDRGRSPARRKLCRINSPADVSTPVELVVLPDMVLQGAWQMTLDHWLLKAVDAGALGPVLRFYHWPWPCLSLGRHQRSYPAPWDALARQGHLELVRRPSGGSAVLHGSGLTYALVLPITMVSGRTGVERYRFCCRWLQQVFAQLGHPLVFGQDPARLAGSHCFDRATAADLVGVKDGNKRIGSAQRRSRHALLQHGELVLRSIPPVLWRQVFGPAAVPAALPLHPSKLPSLQHLLRQALMEQLGLRHWRRWQPSPQTWTAMGRLPMEHDPVVPQEEAAMAASG</sequence>
<dbReference type="InterPro" id="IPR045864">
    <property type="entry name" value="aa-tRNA-synth_II/BPL/LPL"/>
</dbReference>
<feature type="domain" description="BPL/LPL catalytic" evidence="1">
    <location>
        <begin position="110"/>
        <end position="303"/>
    </location>
</feature>
<dbReference type="Proteomes" id="UP000182631">
    <property type="component" value="Unassembled WGS sequence"/>
</dbReference>
<gene>
    <name evidence="2" type="ORF">FLM9_629</name>
</gene>
<dbReference type="PROSITE" id="PS51733">
    <property type="entry name" value="BPL_LPL_CATALYTIC"/>
    <property type="match status" value="1"/>
</dbReference>
<reference evidence="3" key="1">
    <citation type="submission" date="2016-02" db="EMBL/GenBank/DDBJ databases">
        <authorList>
            <person name="liu f."/>
        </authorList>
    </citation>
    <scope>NUCLEOTIDE SEQUENCE [LARGE SCALE GENOMIC DNA]</scope>
</reference>
<evidence type="ECO:0000313" key="3">
    <source>
        <dbReference type="Proteomes" id="UP000182631"/>
    </source>
</evidence>
<dbReference type="Gene3D" id="3.30.930.10">
    <property type="entry name" value="Bira Bifunctional Protein, Domain 2"/>
    <property type="match status" value="1"/>
</dbReference>
<dbReference type="Pfam" id="PF21948">
    <property type="entry name" value="LplA-B_cat"/>
    <property type="match status" value="1"/>
</dbReference>
<dbReference type="PANTHER" id="PTHR43679">
    <property type="entry name" value="OCTANOYLTRANSFERASE LIPM-RELATED"/>
    <property type="match status" value="1"/>
</dbReference>
<dbReference type="InterPro" id="IPR050664">
    <property type="entry name" value="Octanoyltrans_LipM/LipL"/>
</dbReference>
<dbReference type="RefSeq" id="WP_257242974.1">
    <property type="nucleotide sequence ID" value="NZ_FITM01000073.1"/>
</dbReference>
<proteinExistence type="predicted"/>
<dbReference type="PANTHER" id="PTHR43679:SF2">
    <property type="entry name" value="OCTANOYL-[GCVH]:PROTEIN N-OCTANOYLTRANSFERASE"/>
    <property type="match status" value="1"/>
</dbReference>
<dbReference type="GO" id="GO:0016874">
    <property type="term" value="F:ligase activity"/>
    <property type="evidence" value="ECO:0007669"/>
    <property type="project" value="UniProtKB-KW"/>
</dbReference>
<protein>
    <submittedName>
        <fullName evidence="2">Lipoate-protein ligase A</fullName>
    </submittedName>
</protein>
<evidence type="ECO:0000259" key="1">
    <source>
        <dbReference type="PROSITE" id="PS51733"/>
    </source>
</evidence>
<name>A0A165B0N8_9SYNE</name>
<dbReference type="SUPFAM" id="SSF55681">
    <property type="entry name" value="Class II aaRS and biotin synthetases"/>
    <property type="match status" value="1"/>
</dbReference>
<organism evidence="2 3">
    <name type="scientific">Candidatus Synechococcus spongiarum</name>
    <dbReference type="NCBI Taxonomy" id="431041"/>
    <lineage>
        <taxon>Bacteria</taxon>
        <taxon>Bacillati</taxon>
        <taxon>Cyanobacteriota</taxon>
        <taxon>Cyanophyceae</taxon>
        <taxon>Synechococcales</taxon>
        <taxon>Synechococcaceae</taxon>
        <taxon>Synechococcus</taxon>
    </lineage>
</organism>
<dbReference type="InterPro" id="IPR004143">
    <property type="entry name" value="BPL_LPL_catalytic"/>
</dbReference>
<keyword evidence="2" id="KW-0436">Ligase</keyword>
<dbReference type="AlphaFoldDB" id="A0A165B0N8"/>
<dbReference type="EMBL" id="FITM01000073">
    <property type="protein sequence ID" value="SAY38715.1"/>
    <property type="molecule type" value="Genomic_DNA"/>
</dbReference>
<evidence type="ECO:0000313" key="2">
    <source>
        <dbReference type="EMBL" id="SAY38715.1"/>
    </source>
</evidence>